<protein>
    <submittedName>
        <fullName evidence="3">YceI family protein</fullName>
    </submittedName>
</protein>
<evidence type="ECO:0000256" key="1">
    <source>
        <dbReference type="SAM" id="SignalP"/>
    </source>
</evidence>
<dbReference type="InterPro" id="IPR007372">
    <property type="entry name" value="Lipid/polyisoprenoid-bd_YceI"/>
</dbReference>
<dbReference type="PANTHER" id="PTHR34406">
    <property type="entry name" value="PROTEIN YCEI"/>
    <property type="match status" value="1"/>
</dbReference>
<dbReference type="InterPro" id="IPR036761">
    <property type="entry name" value="TTHA0802/YceI-like_sf"/>
</dbReference>
<dbReference type="Gene3D" id="2.40.128.110">
    <property type="entry name" value="Lipid/polyisoprenoid-binding, YceI-like"/>
    <property type="match status" value="1"/>
</dbReference>
<keyword evidence="4" id="KW-1185">Reference proteome</keyword>
<dbReference type="NCBIfam" id="NF002994">
    <property type="entry name" value="PRK03757.1"/>
    <property type="match status" value="1"/>
</dbReference>
<feature type="chain" id="PRO_5045582902" evidence="1">
    <location>
        <begin position="23"/>
        <end position="191"/>
    </location>
</feature>
<dbReference type="SMART" id="SM00867">
    <property type="entry name" value="YceI"/>
    <property type="match status" value="1"/>
</dbReference>
<dbReference type="PANTHER" id="PTHR34406:SF1">
    <property type="entry name" value="PROTEIN YCEI"/>
    <property type="match status" value="1"/>
</dbReference>
<feature type="signal peptide" evidence="1">
    <location>
        <begin position="1"/>
        <end position="22"/>
    </location>
</feature>
<gene>
    <name evidence="3" type="ORF">KDW95_06925</name>
</gene>
<evidence type="ECO:0000313" key="3">
    <source>
        <dbReference type="EMBL" id="UTW13377.1"/>
    </source>
</evidence>
<keyword evidence="1" id="KW-0732">Signal</keyword>
<dbReference type="RefSeq" id="WP_255855559.1">
    <property type="nucleotide sequence ID" value="NZ_CP073347.1"/>
</dbReference>
<organism evidence="3 4">
    <name type="scientific">Marinobacterium rhizophilum</name>
    <dbReference type="NCBI Taxonomy" id="420402"/>
    <lineage>
        <taxon>Bacteria</taxon>
        <taxon>Pseudomonadati</taxon>
        <taxon>Pseudomonadota</taxon>
        <taxon>Gammaproteobacteria</taxon>
        <taxon>Oceanospirillales</taxon>
        <taxon>Oceanospirillaceae</taxon>
        <taxon>Marinobacterium</taxon>
    </lineage>
</organism>
<name>A0ABY5HLV5_9GAMM</name>
<evidence type="ECO:0000259" key="2">
    <source>
        <dbReference type="SMART" id="SM00867"/>
    </source>
</evidence>
<dbReference type="EMBL" id="CP073347">
    <property type="protein sequence ID" value="UTW13377.1"/>
    <property type="molecule type" value="Genomic_DNA"/>
</dbReference>
<dbReference type="Pfam" id="PF04264">
    <property type="entry name" value="YceI"/>
    <property type="match status" value="1"/>
</dbReference>
<evidence type="ECO:0000313" key="4">
    <source>
        <dbReference type="Proteomes" id="UP001058461"/>
    </source>
</evidence>
<feature type="domain" description="Lipid/polyisoprenoid-binding YceI-like" evidence="2">
    <location>
        <begin position="24"/>
        <end position="189"/>
    </location>
</feature>
<dbReference type="Proteomes" id="UP001058461">
    <property type="component" value="Chromosome"/>
</dbReference>
<reference evidence="3" key="1">
    <citation type="submission" date="2021-04" db="EMBL/GenBank/DDBJ databases">
        <title>Oceanospirillales bacteria with DddD are important DMSP degraders in coastal seawater.</title>
        <authorList>
            <person name="Liu J."/>
        </authorList>
    </citation>
    <scope>NUCLEOTIDE SEQUENCE</scope>
    <source>
        <strain evidence="3">D13-1</strain>
    </source>
</reference>
<accession>A0ABY5HLV5</accession>
<proteinExistence type="predicted"/>
<sequence length="191" mass="20548">MNTHLIKSLAFGTLLAAGSVHAAEYAIDTEGAHASINFRANHLGFSWVTGRLEKFDGSFNYDAADPNSASVSITIQAASVNTNQAERDKHLRSAEFLDVATYPEITFVSTSYKTHGDGSGVLKGDLNLHGVTQPVSIDVTRVGEGDDPWGGYRAGFQGTAELRLKDFGINYNLGPAAEIIYLDLNIEGVRK</sequence>
<dbReference type="SUPFAM" id="SSF101874">
    <property type="entry name" value="YceI-like"/>
    <property type="match status" value="1"/>
</dbReference>